<organism evidence="2 3">
    <name type="scientific">Nitzschia inconspicua</name>
    <dbReference type="NCBI Taxonomy" id="303405"/>
    <lineage>
        <taxon>Eukaryota</taxon>
        <taxon>Sar</taxon>
        <taxon>Stramenopiles</taxon>
        <taxon>Ochrophyta</taxon>
        <taxon>Bacillariophyta</taxon>
        <taxon>Bacillariophyceae</taxon>
        <taxon>Bacillariophycidae</taxon>
        <taxon>Bacillariales</taxon>
        <taxon>Bacillariaceae</taxon>
        <taxon>Nitzschia</taxon>
    </lineage>
</organism>
<evidence type="ECO:0000313" key="3">
    <source>
        <dbReference type="Proteomes" id="UP000693970"/>
    </source>
</evidence>
<protein>
    <submittedName>
        <fullName evidence="2">Uncharacterized protein</fullName>
    </submittedName>
</protein>
<accession>A0A9K3M3G4</accession>
<proteinExistence type="predicted"/>
<feature type="region of interest" description="Disordered" evidence="1">
    <location>
        <begin position="168"/>
        <end position="212"/>
    </location>
</feature>
<dbReference type="AlphaFoldDB" id="A0A9K3M3G4"/>
<gene>
    <name evidence="2" type="ORF">IV203_018419</name>
</gene>
<reference evidence="2" key="2">
    <citation type="submission" date="2021-04" db="EMBL/GenBank/DDBJ databases">
        <authorList>
            <person name="Podell S."/>
        </authorList>
    </citation>
    <scope>NUCLEOTIDE SEQUENCE</scope>
    <source>
        <strain evidence="2">Hildebrandi</strain>
    </source>
</reference>
<keyword evidence="3" id="KW-1185">Reference proteome</keyword>
<evidence type="ECO:0000256" key="1">
    <source>
        <dbReference type="SAM" id="MobiDB-lite"/>
    </source>
</evidence>
<dbReference type="OrthoDB" id="191609at2759"/>
<dbReference type="Proteomes" id="UP000693970">
    <property type="component" value="Unassembled WGS sequence"/>
</dbReference>
<dbReference type="EMBL" id="JAGRRH010000003">
    <property type="protein sequence ID" value="KAG7372276.1"/>
    <property type="molecule type" value="Genomic_DNA"/>
</dbReference>
<name>A0A9K3M3G4_9STRA</name>
<comment type="caution">
    <text evidence="2">The sequence shown here is derived from an EMBL/GenBank/DDBJ whole genome shotgun (WGS) entry which is preliminary data.</text>
</comment>
<evidence type="ECO:0000313" key="2">
    <source>
        <dbReference type="EMBL" id="KAG7372276.1"/>
    </source>
</evidence>
<feature type="compositionally biased region" description="Polar residues" evidence="1">
    <location>
        <begin position="197"/>
        <end position="211"/>
    </location>
</feature>
<reference evidence="2" key="1">
    <citation type="journal article" date="2021" name="Sci. Rep.">
        <title>Diploid genomic architecture of Nitzschia inconspicua, an elite biomass production diatom.</title>
        <authorList>
            <person name="Oliver A."/>
            <person name="Podell S."/>
            <person name="Pinowska A."/>
            <person name="Traller J.C."/>
            <person name="Smith S.R."/>
            <person name="McClure R."/>
            <person name="Beliaev A."/>
            <person name="Bohutskyi P."/>
            <person name="Hill E.A."/>
            <person name="Rabines A."/>
            <person name="Zheng H."/>
            <person name="Allen L.Z."/>
            <person name="Kuo A."/>
            <person name="Grigoriev I.V."/>
            <person name="Allen A.E."/>
            <person name="Hazlebeck D."/>
            <person name="Allen E.E."/>
        </authorList>
    </citation>
    <scope>NUCLEOTIDE SEQUENCE</scope>
    <source>
        <strain evidence="2">Hildebrandi</strain>
    </source>
</reference>
<sequence length="244" mass="28104">MPRFSDQWLIDRTLFDYVQGGSCACCSFNFLPNGTVGLIQSMSEFETDAADAEVSALDKLPWPPDMKDQVWIERVRLRQYCKGTMKMYKQFWNEHGEAFEVWFMRLPKESLFAHFQLTQYPADGRGNAEIGFEEILAFDRRGGFTIRDDSTSTREKWLARHKGLGGPKLLERKEKAPSRTNYDSDDSEADNDASAGTPETNEISPNETNIDVPSFRSDRRIVRWMIARCFADTLQQAFLKQLVE</sequence>